<evidence type="ECO:0000259" key="7">
    <source>
        <dbReference type="PROSITE" id="PS51194"/>
    </source>
</evidence>
<keyword evidence="4" id="KW-0067">ATP-binding</keyword>
<keyword evidence="3" id="KW-0347">Helicase</keyword>
<name>A0A9E2BHD3_PSYF1</name>
<dbReference type="Pfam" id="PF13020">
    <property type="entry name" value="NOV_C"/>
    <property type="match status" value="1"/>
</dbReference>
<dbReference type="EC" id="3.6.4.-" evidence="8"/>
<feature type="domain" description="Helicase ATP-binding" evidence="6">
    <location>
        <begin position="111"/>
        <end position="282"/>
    </location>
</feature>
<keyword evidence="5" id="KW-0175">Coiled coil</keyword>
<dbReference type="GO" id="GO:0016787">
    <property type="term" value="F:hydrolase activity"/>
    <property type="evidence" value="ECO:0007669"/>
    <property type="project" value="UniProtKB-KW"/>
</dbReference>
<dbReference type="InterPro" id="IPR001650">
    <property type="entry name" value="Helicase_C-like"/>
</dbReference>
<dbReference type="SMART" id="SM00487">
    <property type="entry name" value="DEXDc"/>
    <property type="match status" value="1"/>
</dbReference>
<dbReference type="InterPro" id="IPR057342">
    <property type="entry name" value="DEXDc_RapA"/>
</dbReference>
<evidence type="ECO:0000256" key="3">
    <source>
        <dbReference type="ARBA" id="ARBA00022806"/>
    </source>
</evidence>
<dbReference type="Pfam" id="PF00271">
    <property type="entry name" value="Helicase_C"/>
    <property type="match status" value="1"/>
</dbReference>
<protein>
    <submittedName>
        <fullName evidence="8">RNA polymerase-associated protein RapA</fullName>
        <ecNumber evidence="8">3.6.4.-</ecNumber>
    </submittedName>
</protein>
<feature type="coiled-coil region" evidence="5">
    <location>
        <begin position="929"/>
        <end position="956"/>
    </location>
</feature>
<dbReference type="InterPro" id="IPR049730">
    <property type="entry name" value="SNF2/RAD54-like_C"/>
</dbReference>
<proteinExistence type="predicted"/>
<sequence>MDTIKEGDIVEGPFWTEPFEIKKISYIGEYIHIIGATIYTHQWDDQLFTEEQILKIKKQDYILDFSAPGEEAFLALESKRYRLASLYDPLLAMSVSRIDPLPFQIEAVYGYILKLPRIRFLIADDPGAGKTIMAGLILKELKLRGLARRILIIPPGHLKDQWRRELKEKFQESFTVVDRSTLDSLYAENPWQKESQVITSLDFAKRDDILPILNGVNWDLIIVDEAHKMAAYKYGEKFSKTERYRLGELLSRTTEHLLFLTATPHKGNPENYRLFLDLLIPGFFATQKMVIDSINNKDNPLFIRRLKEDLKDFDGNPIFTGRFPKTIKFRLSDKEKDLYNELSEYVIKQYNLALKSDKKRNIAFALLILQRRIASSTYALYKSLMRRKERLEGMFNIANQIGFERLDPDEYEDADEQRRWELENKWEALTIAENIDELEREIGIIDNLISKARNVLNEESEVKLLELKKAVKEGFIKIEEIQGNKKILIFTESKDTMEYLQKKLKSWGYKVNVIHGGMNLDDRIEAEKIFKNETEVMVATEAAGEGINLQFCHLMINYDIPWNPNRLEQRMGRIHRYGQNKDVFVFNMVAEDTREGEVLTKLFDKLEEIRTALGSDRVFDVIGDTFLGINLYQLMIEAVAGARKMEDIIKELDITIDEEYINKIKEVFGESLATRYIDYSRIKEMAEKAKENRLIPEYLEEFFKNAWEKAGGKQRVLKDRLLTIDTVPYDIKKFSDEMDFKGRFGTILRSYPKITFDKAIAFSNPEVEFISFGHPLMEALLEWIGKKYFSSMQKGAVFKDPSGRYDGIIWFYEGEIKDGKGFVAGKKILSIYDDGKTLNEINPAIIWDLAPVNNSHSRSTVNNKSEITSYAIKAIENYKNEVLEERKKQGDIKQKYGVKSLDYTIGQLDYEIAHLYDRQSSGEKVEIVIINKEEKKKHYEEALKKLKEEIEQETSLTISMPRFIGAILVKPEMSDMVSDEEIEKIGMEVVMRYEILQGRIPEDVSKENLGFDIRSKGKDEIRYIEVKARKDESIIALTRNEWFKANRFQEQYWLYVVANAVSQPTLYIVNNPFNRLSSQQIVEVVRVIISISEVKSKGERV</sequence>
<dbReference type="InterPro" id="IPR027417">
    <property type="entry name" value="P-loop_NTPase"/>
</dbReference>
<dbReference type="EMBL" id="QLTW01000116">
    <property type="protein sequence ID" value="MBT9145562.1"/>
    <property type="molecule type" value="Genomic_DNA"/>
</dbReference>
<evidence type="ECO:0000313" key="8">
    <source>
        <dbReference type="EMBL" id="MBT9145562.1"/>
    </source>
</evidence>
<dbReference type="InterPro" id="IPR024975">
    <property type="entry name" value="NOV_C"/>
</dbReference>
<dbReference type="Gene3D" id="3.40.50.10810">
    <property type="entry name" value="Tandem AAA-ATPase domain"/>
    <property type="match status" value="1"/>
</dbReference>
<organism evidence="8 9">
    <name type="scientific">Psychracetigena formicireducens</name>
    <dbReference type="NCBI Taxonomy" id="2986056"/>
    <lineage>
        <taxon>Bacteria</taxon>
        <taxon>Bacillati</taxon>
        <taxon>Candidatus Lithacetigenota</taxon>
        <taxon>Candidatus Psychracetigena</taxon>
    </lineage>
</organism>
<dbReference type="AlphaFoldDB" id="A0A9E2BHD3"/>
<evidence type="ECO:0000313" key="9">
    <source>
        <dbReference type="Proteomes" id="UP000811545"/>
    </source>
</evidence>
<evidence type="ECO:0000259" key="6">
    <source>
        <dbReference type="PROSITE" id="PS51192"/>
    </source>
</evidence>
<dbReference type="PANTHER" id="PTHR45766:SF6">
    <property type="entry name" value="SWI_SNF-RELATED MATRIX-ASSOCIATED ACTIN-DEPENDENT REGULATOR OF CHROMATIN SUBFAMILY A-LIKE PROTEIN 1"/>
    <property type="match status" value="1"/>
</dbReference>
<dbReference type="Pfam" id="PF00176">
    <property type="entry name" value="SNF2-rel_dom"/>
    <property type="match status" value="1"/>
</dbReference>
<dbReference type="PANTHER" id="PTHR45766">
    <property type="entry name" value="DNA ANNEALING HELICASE AND ENDONUCLEASE ZRANB3 FAMILY MEMBER"/>
    <property type="match status" value="1"/>
</dbReference>
<dbReference type="Gene3D" id="3.40.50.300">
    <property type="entry name" value="P-loop containing nucleotide triphosphate hydrolases"/>
    <property type="match status" value="1"/>
</dbReference>
<dbReference type="InterPro" id="IPR014001">
    <property type="entry name" value="Helicase_ATP-bd"/>
</dbReference>
<comment type="caution">
    <text evidence="8">The sequence shown here is derived from an EMBL/GenBank/DDBJ whole genome shotgun (WGS) entry which is preliminary data.</text>
</comment>
<evidence type="ECO:0000256" key="4">
    <source>
        <dbReference type="ARBA" id="ARBA00022840"/>
    </source>
</evidence>
<reference evidence="8 9" key="1">
    <citation type="journal article" date="2021" name="bioRxiv">
        <title>Unique metabolic strategies in Hadean analogues reveal hints for primordial physiology.</title>
        <authorList>
            <person name="Nobu M.K."/>
            <person name="Nakai R."/>
            <person name="Tamazawa S."/>
            <person name="Mori H."/>
            <person name="Toyoda A."/>
            <person name="Ijiri A."/>
            <person name="Suzuki S."/>
            <person name="Kurokawa K."/>
            <person name="Kamagata Y."/>
            <person name="Tamaki H."/>
        </authorList>
    </citation>
    <scope>NUCLEOTIDE SEQUENCE [LARGE SCALE GENOMIC DNA]</scope>
    <source>
        <strain evidence="8">BS525</strain>
    </source>
</reference>
<dbReference type="SUPFAM" id="SSF52540">
    <property type="entry name" value="P-loop containing nucleoside triphosphate hydrolases"/>
    <property type="match status" value="2"/>
</dbReference>
<feature type="domain" description="Helicase C-terminal" evidence="7">
    <location>
        <begin position="470"/>
        <end position="626"/>
    </location>
</feature>
<accession>A0A9E2BHD3</accession>
<dbReference type="CDD" id="cd18011">
    <property type="entry name" value="DEXDc_RapA"/>
    <property type="match status" value="1"/>
</dbReference>
<dbReference type="PROSITE" id="PS51194">
    <property type="entry name" value="HELICASE_CTER"/>
    <property type="match status" value="1"/>
</dbReference>
<evidence type="ECO:0000256" key="1">
    <source>
        <dbReference type="ARBA" id="ARBA00022741"/>
    </source>
</evidence>
<dbReference type="CDD" id="cd18793">
    <property type="entry name" value="SF2_C_SNF"/>
    <property type="match status" value="1"/>
</dbReference>
<dbReference type="GO" id="GO:0005524">
    <property type="term" value="F:ATP binding"/>
    <property type="evidence" value="ECO:0007669"/>
    <property type="project" value="UniProtKB-KW"/>
</dbReference>
<dbReference type="Proteomes" id="UP000811545">
    <property type="component" value="Unassembled WGS sequence"/>
</dbReference>
<dbReference type="InterPro" id="IPR038718">
    <property type="entry name" value="SNF2-like_sf"/>
</dbReference>
<keyword evidence="1" id="KW-0547">Nucleotide-binding</keyword>
<dbReference type="InterPro" id="IPR000330">
    <property type="entry name" value="SNF2_N"/>
</dbReference>
<dbReference type="GO" id="GO:0004386">
    <property type="term" value="F:helicase activity"/>
    <property type="evidence" value="ECO:0007669"/>
    <property type="project" value="UniProtKB-KW"/>
</dbReference>
<keyword evidence="2 8" id="KW-0378">Hydrolase</keyword>
<gene>
    <name evidence="8" type="primary">rapA</name>
    <name evidence="8" type="ORF">DDT42_01434</name>
</gene>
<evidence type="ECO:0000256" key="5">
    <source>
        <dbReference type="SAM" id="Coils"/>
    </source>
</evidence>
<evidence type="ECO:0000256" key="2">
    <source>
        <dbReference type="ARBA" id="ARBA00022801"/>
    </source>
</evidence>
<dbReference type="PROSITE" id="PS51192">
    <property type="entry name" value="HELICASE_ATP_BIND_1"/>
    <property type="match status" value="1"/>
</dbReference>
<dbReference type="SMART" id="SM00490">
    <property type="entry name" value="HELICc"/>
    <property type="match status" value="1"/>
</dbReference>